<protein>
    <submittedName>
        <fullName evidence="4">Putative small gtpase mediated signal transduction</fullName>
    </submittedName>
</protein>
<evidence type="ECO:0000256" key="2">
    <source>
        <dbReference type="ARBA" id="ARBA00022658"/>
    </source>
</evidence>
<dbReference type="InterPro" id="IPR011323">
    <property type="entry name" value="Mss4/transl-control_tumour"/>
</dbReference>
<keyword evidence="1" id="KW-0813">Transport</keyword>
<dbReference type="AlphaFoldDB" id="T1DNR9"/>
<dbReference type="VEuPathDB" id="VectorBase:AAQUA_005282"/>
<dbReference type="Pfam" id="PF04421">
    <property type="entry name" value="Mss4"/>
    <property type="match status" value="1"/>
</dbReference>
<dbReference type="Gene3D" id="2.170.150.10">
    <property type="entry name" value="Metal Binding Protein, Guanine Nucleotide Exchange Factor, Chain A"/>
    <property type="match status" value="1"/>
</dbReference>
<dbReference type="GO" id="GO:0007264">
    <property type="term" value="P:small GTPase-mediated signal transduction"/>
    <property type="evidence" value="ECO:0007669"/>
    <property type="project" value="InterPro"/>
</dbReference>
<dbReference type="InterPro" id="IPR011057">
    <property type="entry name" value="Mss4-like_sf"/>
</dbReference>
<keyword evidence="2" id="KW-0344">Guanine-nucleotide releasing factor</keyword>
<accession>T1DNR9</accession>
<dbReference type="PANTHER" id="PTHR13276:SF0">
    <property type="entry name" value="GUANINE NUCLEOTIDE EXCHANGE FACTOR MSS4"/>
    <property type="match status" value="1"/>
</dbReference>
<evidence type="ECO:0000256" key="1">
    <source>
        <dbReference type="ARBA" id="ARBA00022448"/>
    </source>
</evidence>
<evidence type="ECO:0000313" key="4">
    <source>
        <dbReference type="EMBL" id="JAA98965.1"/>
    </source>
</evidence>
<dbReference type="PANTHER" id="PTHR13276">
    <property type="entry name" value="GUANINE NUCLEOTIDE EXCHANGE FACTOR MSS4"/>
    <property type="match status" value="1"/>
</dbReference>
<dbReference type="FunFam" id="2.170.150.10:FF:000005">
    <property type="entry name" value="Guanine nucleotide exchange factor MSS4"/>
    <property type="match status" value="1"/>
</dbReference>
<dbReference type="GO" id="GO:0005829">
    <property type="term" value="C:cytosol"/>
    <property type="evidence" value="ECO:0007669"/>
    <property type="project" value="TreeGrafter"/>
</dbReference>
<dbReference type="EMBL" id="GAMD01002625">
    <property type="protein sequence ID" value="JAA98965.1"/>
    <property type="molecule type" value="mRNA"/>
</dbReference>
<reference evidence="4" key="1">
    <citation type="submission" date="2013-07" db="EMBL/GenBank/DDBJ databases">
        <title>Transcriptome sequencing and developmental regulation of gene expression in Anopheles aquasalis.</title>
        <authorList>
            <consortium name="Brazilian Malaria Network (MCT/CNPq/MS/SCTIE/DECIT/PRONEX 555648/2009-5) and Research Network on Bioactive Molecules from Arthropod Vectors (NAP-MOBIARVE"/>
            <consortium name="University of Sao Paulo)"/>
            <person name="Marinotti O."/>
            <person name="Ribeiro J.M.C."/>
            <person name="Costa-da-Silva A.L."/>
            <person name="Silva M.C.P."/>
            <person name="Lopes A.R."/>
            <person name="Barros M.S."/>
            <person name="Sa-Nunes A."/>
            <person name="Konjin B.B."/>
            <person name="Carvalho E."/>
            <person name="Suesdek L."/>
            <person name="Silva-Neto M.A.C."/>
            <person name="Capurro M.L."/>
        </authorList>
    </citation>
    <scope>NUCLEOTIDE SEQUENCE</scope>
    <source>
        <tissue evidence="4">Whole body</tissue>
    </source>
</reference>
<dbReference type="PROSITE" id="PS51796">
    <property type="entry name" value="MSS4"/>
    <property type="match status" value="1"/>
</dbReference>
<dbReference type="GO" id="GO:0008270">
    <property type="term" value="F:zinc ion binding"/>
    <property type="evidence" value="ECO:0007669"/>
    <property type="project" value="TreeGrafter"/>
</dbReference>
<dbReference type="InterPro" id="IPR007515">
    <property type="entry name" value="Mss4"/>
</dbReference>
<keyword evidence="3" id="KW-0653">Protein transport</keyword>
<proteinExistence type="evidence at transcript level"/>
<dbReference type="GO" id="GO:0015031">
    <property type="term" value="P:protein transport"/>
    <property type="evidence" value="ECO:0007669"/>
    <property type="project" value="UniProtKB-KW"/>
</dbReference>
<dbReference type="GO" id="GO:0005085">
    <property type="term" value="F:guanyl-nucleotide exchange factor activity"/>
    <property type="evidence" value="ECO:0007669"/>
    <property type="project" value="UniProtKB-KW"/>
</dbReference>
<name>T1DNR9_ANOAQ</name>
<sequence>MATEVAVPTCTDYKDLLDESSRNKTSVKCDRCGSLMLRPANADFADVEYDLPEARQKRQAAAAAAAAATEESADSEGFTCQKLKHFWMVKDMYTFENIGFSNTVNNKKYLICADCEVGPVGYYDLETKQCYVALDRVKHE</sequence>
<dbReference type="SUPFAM" id="SSF51316">
    <property type="entry name" value="Mss4-like"/>
    <property type="match status" value="1"/>
</dbReference>
<evidence type="ECO:0000256" key="3">
    <source>
        <dbReference type="ARBA" id="ARBA00022927"/>
    </source>
</evidence>
<dbReference type="GO" id="GO:0006892">
    <property type="term" value="P:post-Golgi vesicle-mediated transport"/>
    <property type="evidence" value="ECO:0007669"/>
    <property type="project" value="TreeGrafter"/>
</dbReference>
<organism evidence="4">
    <name type="scientific">Anopheles aquasalis</name>
    <name type="common">Malaria mosquito</name>
    <dbReference type="NCBI Taxonomy" id="42839"/>
    <lineage>
        <taxon>Eukaryota</taxon>
        <taxon>Metazoa</taxon>
        <taxon>Ecdysozoa</taxon>
        <taxon>Arthropoda</taxon>
        <taxon>Hexapoda</taxon>
        <taxon>Insecta</taxon>
        <taxon>Pterygota</taxon>
        <taxon>Neoptera</taxon>
        <taxon>Endopterygota</taxon>
        <taxon>Diptera</taxon>
        <taxon>Nematocera</taxon>
        <taxon>Culicoidea</taxon>
        <taxon>Culicidae</taxon>
        <taxon>Anophelinae</taxon>
        <taxon>Anopheles</taxon>
    </lineage>
</organism>
<dbReference type="GO" id="GO:0016020">
    <property type="term" value="C:membrane"/>
    <property type="evidence" value="ECO:0007669"/>
    <property type="project" value="TreeGrafter"/>
</dbReference>